<sequence>MPQLTPYEARQRLFEHLGAMLAYWRDLPETQLLAGNPDGDPVQERLSGFLFSVLVAIDGSAALPGFDLVPRDDDEWPTSSINADVELHAAFPEGIIPPRREP</sequence>
<evidence type="ECO:0000313" key="1">
    <source>
        <dbReference type="EMBL" id="CUW88545.1"/>
    </source>
</evidence>
<keyword evidence="2" id="KW-1185">Reference proteome</keyword>
<proteinExistence type="predicted"/>
<reference evidence="1 2" key="1">
    <citation type="submission" date="2016-01" db="EMBL/GenBank/DDBJ databases">
        <authorList>
            <person name="Regsiter A."/>
            <person name="william w."/>
        </authorList>
    </citation>
    <scope>NUCLEOTIDE SEQUENCE [LARGE SCALE GENOMIC DNA]</scope>
    <source>
        <strain evidence="1 2">CFBP 5494</strain>
    </source>
</reference>
<dbReference type="Proteomes" id="UP000191933">
    <property type="component" value="Unassembled WGS sequence"/>
</dbReference>
<dbReference type="EMBL" id="FBVY01000006">
    <property type="protein sequence ID" value="CUW88545.1"/>
    <property type="molecule type" value="Genomic_DNA"/>
</dbReference>
<accession>A0A9W5AZ38</accession>
<name>A0A9W5AZ38_9HYPH</name>
<gene>
    <name evidence="1" type="ORF">AGR2A_Cc140094</name>
</gene>
<protein>
    <submittedName>
        <fullName evidence="1">Uncharacterized protein</fullName>
    </submittedName>
</protein>
<comment type="caution">
    <text evidence="1">The sequence shown here is derived from an EMBL/GenBank/DDBJ whole genome shotgun (WGS) entry which is preliminary data.</text>
</comment>
<organism evidence="1 2">
    <name type="scientific">Agrobacterium genomosp. 2 str. CFBP 5494</name>
    <dbReference type="NCBI Taxonomy" id="1183436"/>
    <lineage>
        <taxon>Bacteria</taxon>
        <taxon>Pseudomonadati</taxon>
        <taxon>Pseudomonadota</taxon>
        <taxon>Alphaproteobacteria</taxon>
        <taxon>Hyphomicrobiales</taxon>
        <taxon>Rhizobiaceae</taxon>
        <taxon>Rhizobium/Agrobacterium group</taxon>
        <taxon>Agrobacterium</taxon>
        <taxon>Agrobacterium tumefaciens complex</taxon>
    </lineage>
</organism>
<dbReference type="AlphaFoldDB" id="A0A9W5AZ38"/>
<evidence type="ECO:0000313" key="2">
    <source>
        <dbReference type="Proteomes" id="UP000191933"/>
    </source>
</evidence>
<dbReference type="RefSeq" id="WP_080822919.1">
    <property type="nucleotide sequence ID" value="NZ_LT009718.1"/>
</dbReference>